<comment type="caution">
    <text evidence="1">The sequence shown here is derived from an EMBL/GenBank/DDBJ whole genome shotgun (WGS) entry which is preliminary data.</text>
</comment>
<reference evidence="1 2" key="1">
    <citation type="submission" date="2018-12" db="EMBL/GenBank/DDBJ databases">
        <authorList>
            <person name="Sun L."/>
            <person name="Chen Z."/>
        </authorList>
    </citation>
    <scope>NUCLEOTIDE SEQUENCE [LARGE SCALE GENOMIC DNA]</scope>
    <source>
        <strain evidence="1 2">DSM 15890</strain>
    </source>
</reference>
<evidence type="ECO:0000313" key="2">
    <source>
        <dbReference type="Proteomes" id="UP000279446"/>
    </source>
</evidence>
<dbReference type="Proteomes" id="UP000279446">
    <property type="component" value="Unassembled WGS sequence"/>
</dbReference>
<proteinExistence type="predicted"/>
<gene>
    <name evidence="1" type="ORF">EJP82_12150</name>
</gene>
<dbReference type="AlphaFoldDB" id="A0A3S1K900"/>
<keyword evidence="2" id="KW-1185">Reference proteome</keyword>
<evidence type="ECO:0000313" key="1">
    <source>
        <dbReference type="EMBL" id="RUT46594.1"/>
    </source>
</evidence>
<accession>A0A3S1K900</accession>
<protein>
    <recommendedName>
        <fullName evidence="3">Lipoprotein</fullName>
    </recommendedName>
</protein>
<dbReference type="EMBL" id="RZNY01000008">
    <property type="protein sequence ID" value="RUT46594.1"/>
    <property type="molecule type" value="Genomic_DNA"/>
</dbReference>
<name>A0A3S1K900_9BACL</name>
<organism evidence="1 2">
    <name type="scientific">Paenibacillus anaericanus</name>
    <dbReference type="NCBI Taxonomy" id="170367"/>
    <lineage>
        <taxon>Bacteria</taxon>
        <taxon>Bacillati</taxon>
        <taxon>Bacillota</taxon>
        <taxon>Bacilli</taxon>
        <taxon>Bacillales</taxon>
        <taxon>Paenibacillaceae</taxon>
        <taxon>Paenibacillus</taxon>
    </lineage>
</organism>
<evidence type="ECO:0008006" key="3">
    <source>
        <dbReference type="Google" id="ProtNLM"/>
    </source>
</evidence>
<sequence>MKKILLNFLLITVCLVACQSSDNVGREIEDNLSKIINNKEVAFSSNPIDYIDQNQNEYENIISKGEKGLKYLIVELKSSEENGLKEWIMAKASTDILKTNNPIKEWSTGKEWINKYSEND</sequence>
<dbReference type="OrthoDB" id="2627679at2"/>
<dbReference type="RefSeq" id="WP_127192323.1">
    <property type="nucleotide sequence ID" value="NZ_RZNY01000008.1"/>
</dbReference>